<dbReference type="VEuPathDB" id="PlasmoDB:PCYB_007450"/>
<name>K6UFF2_PLACD</name>
<feature type="transmembrane region" description="Helical" evidence="2">
    <location>
        <begin position="87"/>
        <end position="108"/>
    </location>
</feature>
<dbReference type="Proteomes" id="UP000006319">
    <property type="component" value="Unassembled WGS sequence"/>
</dbReference>
<feature type="compositionally biased region" description="Low complexity" evidence="1">
    <location>
        <begin position="47"/>
        <end position="60"/>
    </location>
</feature>
<feature type="compositionally biased region" description="Polar residues" evidence="1">
    <location>
        <begin position="61"/>
        <end position="74"/>
    </location>
</feature>
<dbReference type="RefSeq" id="XP_004228211.1">
    <property type="nucleotide sequence ID" value="XM_004228163.1"/>
</dbReference>
<keyword evidence="2" id="KW-1133">Transmembrane helix</keyword>
<reference evidence="3 4" key="1">
    <citation type="journal article" date="2012" name="Nat. Genet.">
        <title>Plasmodium cynomolgi genome sequences provide insight into Plasmodium vivax and the monkey malaria clade.</title>
        <authorList>
            <person name="Tachibana S."/>
            <person name="Sullivan S.A."/>
            <person name="Kawai S."/>
            <person name="Nakamura S."/>
            <person name="Kim H.R."/>
            <person name="Goto N."/>
            <person name="Arisue N."/>
            <person name="Palacpac N.M.Q."/>
            <person name="Honma H."/>
            <person name="Yagi M."/>
            <person name="Tougan T."/>
            <person name="Katakai Y."/>
            <person name="Kaneko O."/>
            <person name="Mita T."/>
            <person name="Kita K."/>
            <person name="Yasutomi Y."/>
            <person name="Sutton P.L."/>
            <person name="Shakhbatyan R."/>
            <person name="Horii T."/>
            <person name="Yasunaga T."/>
            <person name="Barnwell J.W."/>
            <person name="Escalante A.A."/>
            <person name="Carlton J.M."/>
            <person name="Tanabe K."/>
        </authorList>
    </citation>
    <scope>NUCLEOTIDE SEQUENCE [LARGE SCALE GENOMIC DNA]</scope>
    <source>
        <strain evidence="3 4">B</strain>
    </source>
</reference>
<keyword evidence="2" id="KW-0812">Transmembrane</keyword>
<protein>
    <recommendedName>
        <fullName evidence="5">CYIR protein</fullName>
    </recommendedName>
</protein>
<organism evidence="3 4">
    <name type="scientific">Plasmodium cynomolgi (strain B)</name>
    <dbReference type="NCBI Taxonomy" id="1120755"/>
    <lineage>
        <taxon>Eukaryota</taxon>
        <taxon>Sar</taxon>
        <taxon>Alveolata</taxon>
        <taxon>Apicomplexa</taxon>
        <taxon>Aconoidasida</taxon>
        <taxon>Haemosporida</taxon>
        <taxon>Plasmodiidae</taxon>
        <taxon>Plasmodium</taxon>
        <taxon>Plasmodium (Plasmodium)</taxon>
    </lineage>
</organism>
<keyword evidence="4" id="KW-1185">Reference proteome</keyword>
<sequence>IGRRFSPEVDAKKVTWTYTKLENGKITFVDEKSVGKYEIPVNEGSQNKGTTSTTTKSPNTEFSNTELPDNSEPTKTSIFKTPMFRGATLAVLLVGIVFVFLFITRYVIIIKCVNI</sequence>
<keyword evidence="2" id="KW-0472">Membrane</keyword>
<evidence type="ECO:0000256" key="2">
    <source>
        <dbReference type="SAM" id="Phobius"/>
    </source>
</evidence>
<evidence type="ECO:0008006" key="5">
    <source>
        <dbReference type="Google" id="ProtNLM"/>
    </source>
</evidence>
<gene>
    <name evidence="3" type="ORF">PCYB_007450</name>
</gene>
<dbReference type="GeneID" id="14696535"/>
<dbReference type="EMBL" id="DF158417">
    <property type="protein sequence ID" value="GAB69996.1"/>
    <property type="molecule type" value="Genomic_DNA"/>
</dbReference>
<evidence type="ECO:0000256" key="1">
    <source>
        <dbReference type="SAM" id="MobiDB-lite"/>
    </source>
</evidence>
<evidence type="ECO:0000313" key="4">
    <source>
        <dbReference type="Proteomes" id="UP000006319"/>
    </source>
</evidence>
<feature type="non-terminal residue" evidence="3">
    <location>
        <position position="115"/>
    </location>
</feature>
<dbReference type="KEGG" id="pcy:PCYB_007450"/>
<evidence type="ECO:0000313" key="3">
    <source>
        <dbReference type="EMBL" id="GAB69996.1"/>
    </source>
</evidence>
<proteinExistence type="predicted"/>
<accession>K6UFF2</accession>
<dbReference type="AlphaFoldDB" id="K6UFF2"/>
<feature type="non-terminal residue" evidence="3">
    <location>
        <position position="1"/>
    </location>
</feature>
<feature type="region of interest" description="Disordered" evidence="1">
    <location>
        <begin position="40"/>
        <end position="74"/>
    </location>
</feature>